<protein>
    <submittedName>
        <fullName evidence="2">Phosphatase</fullName>
    </submittedName>
</protein>
<comment type="caution">
    <text evidence="2">The sequence shown here is derived from an EMBL/GenBank/DDBJ whole genome shotgun (WGS) entry which is preliminary data.</text>
</comment>
<accession>A0A4Y8INA1</accession>
<keyword evidence="1" id="KW-0472">Membrane</keyword>
<feature type="transmembrane region" description="Helical" evidence="1">
    <location>
        <begin position="56"/>
        <end position="75"/>
    </location>
</feature>
<dbReference type="RefSeq" id="WP_134339656.1">
    <property type="nucleotide sequence ID" value="NZ_SOPW01000005.1"/>
</dbReference>
<proteinExistence type="predicted"/>
<sequence length="84" mass="9172">MKFTIIGTTLLLMSAIVYGSTLIAASYYSQVLGSSGQGWDSRYGIFGTAIREVGTFPITTSFLLLIGGVFILILTTSKEWRLKK</sequence>
<keyword evidence="3" id="KW-1185">Reference proteome</keyword>
<evidence type="ECO:0000313" key="3">
    <source>
        <dbReference type="Proteomes" id="UP000297975"/>
    </source>
</evidence>
<dbReference type="AlphaFoldDB" id="A0A4Y8INA1"/>
<dbReference type="EMBL" id="SOPW01000005">
    <property type="protein sequence ID" value="TFB22925.1"/>
    <property type="molecule type" value="Genomic_DNA"/>
</dbReference>
<dbReference type="Proteomes" id="UP000297975">
    <property type="component" value="Unassembled WGS sequence"/>
</dbReference>
<name>A0A4Y8INA1_9BACI</name>
<evidence type="ECO:0000313" key="2">
    <source>
        <dbReference type="EMBL" id="TFB22925.1"/>
    </source>
</evidence>
<reference evidence="2 3" key="1">
    <citation type="submission" date="2019-03" db="EMBL/GenBank/DDBJ databases">
        <authorList>
            <person name="He R.-H."/>
        </authorList>
    </citation>
    <scope>NUCLEOTIDE SEQUENCE [LARGE SCALE GENOMIC DNA]</scope>
    <source>
        <strain evidence="3">SH 714</strain>
    </source>
</reference>
<evidence type="ECO:0000256" key="1">
    <source>
        <dbReference type="SAM" id="Phobius"/>
    </source>
</evidence>
<keyword evidence="1" id="KW-1133">Transmembrane helix</keyword>
<gene>
    <name evidence="2" type="ORF">E3U55_06705</name>
</gene>
<keyword evidence="1" id="KW-0812">Transmembrane</keyword>
<dbReference type="OrthoDB" id="2885479at2"/>
<organism evidence="2 3">
    <name type="scientific">Filobacillus milosensis</name>
    <dbReference type="NCBI Taxonomy" id="94137"/>
    <lineage>
        <taxon>Bacteria</taxon>
        <taxon>Bacillati</taxon>
        <taxon>Bacillota</taxon>
        <taxon>Bacilli</taxon>
        <taxon>Bacillales</taxon>
        <taxon>Bacillaceae</taxon>
        <taxon>Filobacillus</taxon>
    </lineage>
</organism>